<accession>A0A9N9FU67</accession>
<organism evidence="1 2">
    <name type="scientific">Ambispora leptoticha</name>
    <dbReference type="NCBI Taxonomy" id="144679"/>
    <lineage>
        <taxon>Eukaryota</taxon>
        <taxon>Fungi</taxon>
        <taxon>Fungi incertae sedis</taxon>
        <taxon>Mucoromycota</taxon>
        <taxon>Glomeromycotina</taxon>
        <taxon>Glomeromycetes</taxon>
        <taxon>Archaeosporales</taxon>
        <taxon>Ambisporaceae</taxon>
        <taxon>Ambispora</taxon>
    </lineage>
</organism>
<protein>
    <submittedName>
        <fullName evidence="1">910_t:CDS:1</fullName>
    </submittedName>
</protein>
<proteinExistence type="predicted"/>
<dbReference type="Proteomes" id="UP000789508">
    <property type="component" value="Unassembled WGS sequence"/>
</dbReference>
<keyword evidence="2" id="KW-1185">Reference proteome</keyword>
<reference evidence="1" key="1">
    <citation type="submission" date="2021-06" db="EMBL/GenBank/DDBJ databases">
        <authorList>
            <person name="Kallberg Y."/>
            <person name="Tangrot J."/>
            <person name="Rosling A."/>
        </authorList>
    </citation>
    <scope>NUCLEOTIDE SEQUENCE</scope>
    <source>
        <strain evidence="1">FL130A</strain>
    </source>
</reference>
<dbReference type="AlphaFoldDB" id="A0A9N9FU67"/>
<sequence length="49" mass="5034">MSPTKGSSCNRNDVSSGPNVYDGDKPALCGNSNCNCGDSCACKPDECKC</sequence>
<dbReference type="EMBL" id="CAJVPS010001984">
    <property type="protein sequence ID" value="CAG8556593.1"/>
    <property type="molecule type" value="Genomic_DNA"/>
</dbReference>
<gene>
    <name evidence="1" type="ORF">ALEPTO_LOCUS6140</name>
</gene>
<evidence type="ECO:0000313" key="1">
    <source>
        <dbReference type="EMBL" id="CAG8556593.1"/>
    </source>
</evidence>
<name>A0A9N9FU67_9GLOM</name>
<comment type="caution">
    <text evidence="1">The sequence shown here is derived from an EMBL/GenBank/DDBJ whole genome shotgun (WGS) entry which is preliminary data.</text>
</comment>
<evidence type="ECO:0000313" key="2">
    <source>
        <dbReference type="Proteomes" id="UP000789508"/>
    </source>
</evidence>